<keyword evidence="1" id="KW-0808">Transferase</keyword>
<dbReference type="InterPro" id="IPR004007">
    <property type="entry name" value="DhaL_dom"/>
</dbReference>
<dbReference type="GO" id="GO:0005829">
    <property type="term" value="C:cytosol"/>
    <property type="evidence" value="ECO:0007669"/>
    <property type="project" value="TreeGrafter"/>
</dbReference>
<keyword evidence="4" id="KW-0067">ATP-binding</keyword>
<reference evidence="7 8" key="1">
    <citation type="journal article" date="2019" name="Sci. Rep.">
        <title>Nanopore sequencing improves the draft genome of the human pathogenic amoeba Naegleria fowleri.</title>
        <authorList>
            <person name="Liechti N."/>
            <person name="Schurch N."/>
            <person name="Bruggmann R."/>
            <person name="Wittwer M."/>
        </authorList>
    </citation>
    <scope>NUCLEOTIDE SEQUENCE [LARGE SCALE GENOMIC DNA]</scope>
    <source>
        <strain evidence="7 8">ATCC 30894</strain>
    </source>
</reference>
<protein>
    <recommendedName>
        <fullName evidence="9">Dihydroxyacetone kinase</fullName>
    </recommendedName>
</protein>
<sequence>MQKVLLDEPSHLSSVRNALEGLSLIFPNQLQLIQTTTSHNDDQTDQQQQDSTMDTILLRKNHDNTKFVSLISGGGSGHSPSHESFVAKGMLTAAVCGAVFTSPSTSQIYRAIQAVTRTNKQNGKGCLLIVKNYTGDILNFKLAREMALQNDYHVEMIVVGDDVTHQRGVAGTVFVHKLCGAMADDRYTLNDIMNVMKSFQIMSSPSLEEISFDKPFIRSIGVGLNSITLPGHSEPLYDLKDTDAVYELGLGIHGEKGVSRLEYPNVKPATEISQIMLKQLIPLDTMLSTTVSHEKKKCALMINNLGSTTLLEIYNIVKIVVTMLQQCNFVLERIYVGTFMTALNMHGISLTLLNLGATGNEKILQFLDWKTDSIFWPDSFKLISLEDSIEMRHVSYLTVDSQCDAFKGETCNVSESEHVETFGKLLEIICNHIESRYQYYNSLDSAVGDGDFGDSAKRAVKHIRIDILTRIKSIESMQELFYRIGTSIQQAGGSSGAIISMFFLKYARSLRESIVGETMNFRKRNIKAFQEGVQGMMEIGDAKVGDKTLLDTLIPISDFLERIDLTTAESSMVKSHLSQAILDIAQKGMLSTKDMLAKRGRARYLGERVIGHIDPGAFCMFEIVELWAKWFSGETHCRE</sequence>
<dbReference type="OrthoDB" id="1724672at2759"/>
<dbReference type="VEuPathDB" id="AmoebaDB:NF0072600"/>
<keyword evidence="2" id="KW-0547">Nucleotide-binding</keyword>
<dbReference type="Gene3D" id="3.30.1180.20">
    <property type="entry name" value="Dihydroxyacetone kinase, domain 2"/>
    <property type="match status" value="1"/>
</dbReference>
<dbReference type="SMART" id="SM01120">
    <property type="entry name" value="Dak2"/>
    <property type="match status" value="1"/>
</dbReference>
<dbReference type="GeneID" id="68117817"/>
<dbReference type="AlphaFoldDB" id="A0A6A5C2B9"/>
<dbReference type="VEuPathDB" id="AmoebaDB:FDP41_010602"/>
<evidence type="ECO:0000313" key="7">
    <source>
        <dbReference type="EMBL" id="KAF0983537.1"/>
    </source>
</evidence>
<dbReference type="Gene3D" id="1.25.40.340">
    <property type="match status" value="1"/>
</dbReference>
<evidence type="ECO:0000256" key="2">
    <source>
        <dbReference type="ARBA" id="ARBA00022741"/>
    </source>
</evidence>
<dbReference type="PROSITE" id="PS51480">
    <property type="entry name" value="DHAL"/>
    <property type="match status" value="1"/>
</dbReference>
<dbReference type="PANTHER" id="PTHR28629">
    <property type="entry name" value="TRIOKINASE/FMN CYCLASE"/>
    <property type="match status" value="1"/>
</dbReference>
<name>A0A6A5C2B9_NAEFO</name>
<dbReference type="InterPro" id="IPR004006">
    <property type="entry name" value="DhaK_dom"/>
</dbReference>
<dbReference type="Gene3D" id="3.40.50.10440">
    <property type="entry name" value="Dihydroxyacetone kinase, domain 1"/>
    <property type="match status" value="1"/>
</dbReference>
<dbReference type="GO" id="GO:0005524">
    <property type="term" value="F:ATP binding"/>
    <property type="evidence" value="ECO:0007669"/>
    <property type="project" value="UniProtKB-KW"/>
</dbReference>
<proteinExistence type="predicted"/>
<dbReference type="InterPro" id="IPR036117">
    <property type="entry name" value="DhaL_dom_sf"/>
</dbReference>
<dbReference type="SUPFAM" id="SSF101473">
    <property type="entry name" value="DhaL-like"/>
    <property type="match status" value="1"/>
</dbReference>
<dbReference type="RefSeq" id="XP_044568250.1">
    <property type="nucleotide sequence ID" value="XM_044700919.1"/>
</dbReference>
<dbReference type="FunFam" id="1.25.40.340:FF:000002">
    <property type="entry name" value="Dihydroxyacetone kinase, L subunit"/>
    <property type="match status" value="1"/>
</dbReference>
<evidence type="ECO:0000256" key="1">
    <source>
        <dbReference type="ARBA" id="ARBA00022679"/>
    </source>
</evidence>
<comment type="caution">
    <text evidence="7">The sequence shown here is derived from an EMBL/GenBank/DDBJ whole genome shotgun (WGS) entry which is preliminary data.</text>
</comment>
<dbReference type="SUPFAM" id="SSF82549">
    <property type="entry name" value="DAK1/DegV-like"/>
    <property type="match status" value="1"/>
</dbReference>
<organism evidence="7 8">
    <name type="scientific">Naegleria fowleri</name>
    <name type="common">Brain eating amoeba</name>
    <dbReference type="NCBI Taxonomy" id="5763"/>
    <lineage>
        <taxon>Eukaryota</taxon>
        <taxon>Discoba</taxon>
        <taxon>Heterolobosea</taxon>
        <taxon>Tetramitia</taxon>
        <taxon>Eutetramitia</taxon>
        <taxon>Vahlkampfiidae</taxon>
        <taxon>Naegleria</taxon>
    </lineage>
</organism>
<dbReference type="EMBL" id="VFQX01000006">
    <property type="protein sequence ID" value="KAF0983537.1"/>
    <property type="molecule type" value="Genomic_DNA"/>
</dbReference>
<dbReference type="OMA" id="ALNMNGF"/>
<feature type="domain" description="DhaL" evidence="5">
    <location>
        <begin position="420"/>
        <end position="629"/>
    </location>
</feature>
<dbReference type="FunFam" id="3.40.50.10440:FF:000001">
    <property type="entry name" value="Dihydroxyacetone kinase, DhaK subunit"/>
    <property type="match status" value="1"/>
</dbReference>
<keyword evidence="8" id="KW-1185">Reference proteome</keyword>
<evidence type="ECO:0000256" key="3">
    <source>
        <dbReference type="ARBA" id="ARBA00022777"/>
    </source>
</evidence>
<dbReference type="PROSITE" id="PS51481">
    <property type="entry name" value="DHAK"/>
    <property type="match status" value="1"/>
</dbReference>
<dbReference type="GO" id="GO:0004371">
    <property type="term" value="F:glycerone kinase activity"/>
    <property type="evidence" value="ECO:0007669"/>
    <property type="project" value="InterPro"/>
</dbReference>
<evidence type="ECO:0000259" key="6">
    <source>
        <dbReference type="PROSITE" id="PS51481"/>
    </source>
</evidence>
<dbReference type="PANTHER" id="PTHR28629:SF4">
    <property type="entry name" value="TRIOKINASE_FMN CYCLASE"/>
    <property type="match status" value="1"/>
</dbReference>
<gene>
    <name evidence="7" type="ORF">FDP41_010602</name>
</gene>
<dbReference type="GO" id="GO:0019563">
    <property type="term" value="P:glycerol catabolic process"/>
    <property type="evidence" value="ECO:0007669"/>
    <property type="project" value="TreeGrafter"/>
</dbReference>
<evidence type="ECO:0000313" key="8">
    <source>
        <dbReference type="Proteomes" id="UP000444721"/>
    </source>
</evidence>
<evidence type="ECO:0000256" key="4">
    <source>
        <dbReference type="ARBA" id="ARBA00022840"/>
    </source>
</evidence>
<evidence type="ECO:0008006" key="9">
    <source>
        <dbReference type="Google" id="ProtNLM"/>
    </source>
</evidence>
<dbReference type="Pfam" id="PF02733">
    <property type="entry name" value="Dak1"/>
    <property type="match status" value="1"/>
</dbReference>
<dbReference type="Pfam" id="PF02734">
    <property type="entry name" value="Dak2"/>
    <property type="match status" value="1"/>
</dbReference>
<keyword evidence="3" id="KW-0418">Kinase</keyword>
<dbReference type="InterPro" id="IPR050861">
    <property type="entry name" value="Dihydroxyacetone_Kinase"/>
</dbReference>
<accession>A0A6A5C2B9</accession>
<evidence type="ECO:0000259" key="5">
    <source>
        <dbReference type="PROSITE" id="PS51480"/>
    </source>
</evidence>
<dbReference type="VEuPathDB" id="AmoebaDB:NfTy_013400"/>
<feature type="domain" description="DhaK" evidence="6">
    <location>
        <begin position="10"/>
        <end position="376"/>
    </location>
</feature>
<dbReference type="Proteomes" id="UP000444721">
    <property type="component" value="Unassembled WGS sequence"/>
</dbReference>